<dbReference type="Gene3D" id="3.10.50.40">
    <property type="match status" value="1"/>
</dbReference>
<dbReference type="Pfam" id="PF22199">
    <property type="entry name" value="FKBP26_IF"/>
    <property type="match status" value="1"/>
</dbReference>
<proteinExistence type="inferred from homology"/>
<dbReference type="PROSITE" id="PS50059">
    <property type="entry name" value="FKBP_PPIASE"/>
    <property type="match status" value="1"/>
</dbReference>
<dbReference type="Gene3D" id="2.40.10.330">
    <property type="match status" value="1"/>
</dbReference>
<evidence type="ECO:0000313" key="10">
    <source>
        <dbReference type="Proteomes" id="UP000248557"/>
    </source>
</evidence>
<dbReference type="GO" id="GO:0003755">
    <property type="term" value="F:peptidyl-prolyl cis-trans isomerase activity"/>
    <property type="evidence" value="ECO:0007669"/>
    <property type="project" value="UniProtKB-UniRule"/>
</dbReference>
<dbReference type="EMBL" id="NGJK01000016">
    <property type="protein sequence ID" value="RAP03599.1"/>
    <property type="molecule type" value="Genomic_DNA"/>
</dbReference>
<gene>
    <name evidence="9" type="ORF">CA615_01655</name>
</gene>
<keyword evidence="4 5" id="KW-0413">Isomerase</keyword>
<accession>A0A328Q9S8</accession>
<protein>
    <recommendedName>
        <fullName evidence="6">Peptidyl-prolyl cis-trans isomerase</fullName>
        <ecNumber evidence="6">5.2.1.8</ecNumber>
    </recommendedName>
</protein>
<dbReference type="PANTHER" id="PTHR47861:SF2">
    <property type="entry name" value="LONG-TYPE PEPTIDYL-PROLYL CIS-TRANS ISOMERASE"/>
    <property type="match status" value="1"/>
</dbReference>
<evidence type="ECO:0000256" key="7">
    <source>
        <dbReference type="SAM" id="MobiDB-lite"/>
    </source>
</evidence>
<feature type="compositionally biased region" description="Acidic residues" evidence="7">
    <location>
        <begin position="235"/>
        <end position="250"/>
    </location>
</feature>
<dbReference type="Pfam" id="PF00254">
    <property type="entry name" value="FKBP_C"/>
    <property type="match status" value="1"/>
</dbReference>
<dbReference type="InterPro" id="IPR001179">
    <property type="entry name" value="PPIase_FKBP_dom"/>
</dbReference>
<name>A0A328Q9S8_9EURY</name>
<evidence type="ECO:0000256" key="3">
    <source>
        <dbReference type="ARBA" id="ARBA00023110"/>
    </source>
</evidence>
<organism evidence="9 10">
    <name type="scientific">Methanosphaera stadtmanae</name>
    <dbReference type="NCBI Taxonomy" id="2317"/>
    <lineage>
        <taxon>Archaea</taxon>
        <taxon>Methanobacteriati</taxon>
        <taxon>Methanobacteriota</taxon>
        <taxon>Methanomada group</taxon>
        <taxon>Methanobacteria</taxon>
        <taxon>Methanobacteriales</taxon>
        <taxon>Methanobacteriaceae</taxon>
        <taxon>Methanosphaera</taxon>
    </lineage>
</organism>
<feature type="domain" description="PPIase FKBP-type" evidence="8">
    <location>
        <begin position="6"/>
        <end position="95"/>
    </location>
</feature>
<evidence type="ECO:0000256" key="5">
    <source>
        <dbReference type="PROSITE-ProRule" id="PRU00277"/>
    </source>
</evidence>
<evidence type="ECO:0000256" key="2">
    <source>
        <dbReference type="ARBA" id="ARBA00006577"/>
    </source>
</evidence>
<evidence type="ECO:0000313" key="9">
    <source>
        <dbReference type="EMBL" id="RAP03599.1"/>
    </source>
</evidence>
<dbReference type="AlphaFoldDB" id="A0A328Q9S8"/>
<keyword evidence="3 5" id="KW-0697">Rotamase</keyword>
<evidence type="ECO:0000256" key="6">
    <source>
        <dbReference type="RuleBase" id="RU003915"/>
    </source>
</evidence>
<dbReference type="InterPro" id="IPR046357">
    <property type="entry name" value="PPIase_dom_sf"/>
</dbReference>
<dbReference type="RefSeq" id="WP_011405935.1">
    <property type="nucleotide sequence ID" value="NZ_CATZNA010000044.1"/>
</dbReference>
<feature type="region of interest" description="Disordered" evidence="7">
    <location>
        <begin position="227"/>
        <end position="250"/>
    </location>
</feature>
<dbReference type="OMA" id="NTAFMQN"/>
<sequence>MPIDDKDFVKLNYTGKVKETGDVFDTTYEDVAEEAGIKNENKDYHPMILAVGSTQLLSKLHDEIKKMDVGEKQTVEIPCEEAFGKRDPSLIQLIPMKEFKKQNIKPFVGMPLSLDGQHGIVRTVDGGRVRVDFNHELAGKDIIYEIEIVDTIDDNVEKIKGLIEVYYGNPNIDLEKTEILIEDGVAKITLDKLAGFEQRSAQEITLSKFRVARETYENIDEIEKVQFIDEYEKPEPEEESEDAPEVLDEE</sequence>
<reference evidence="9 10" key="1">
    <citation type="submission" date="2017-05" db="EMBL/GenBank/DDBJ databases">
        <title>Host range expansion of the Methanosphaera genus to humans and monogastric animals involves recent and extensive reduction in genome content.</title>
        <authorList>
            <person name="Hoedt E.C."/>
            <person name="Volmer J.G."/>
            <person name="Parks D.H."/>
            <person name="Rosewarne C.P."/>
            <person name="Denman S.E."/>
            <person name="Mcsweeney C.S."/>
            <person name="O Cuiv P."/>
            <person name="Hugenholtz P."/>
            <person name="Tyson G.W."/>
            <person name="Morrison M."/>
        </authorList>
    </citation>
    <scope>NUCLEOTIDE SEQUENCE [LARGE SCALE GENOMIC DNA]</scope>
    <source>
        <strain evidence="9 10">PA5</strain>
    </source>
</reference>
<comment type="catalytic activity">
    <reaction evidence="1 5 6">
        <text>[protein]-peptidylproline (omega=180) = [protein]-peptidylproline (omega=0)</text>
        <dbReference type="Rhea" id="RHEA:16237"/>
        <dbReference type="Rhea" id="RHEA-COMP:10747"/>
        <dbReference type="Rhea" id="RHEA-COMP:10748"/>
        <dbReference type="ChEBI" id="CHEBI:83833"/>
        <dbReference type="ChEBI" id="CHEBI:83834"/>
        <dbReference type="EC" id="5.2.1.8"/>
    </reaction>
</comment>
<dbReference type="SUPFAM" id="SSF54534">
    <property type="entry name" value="FKBP-like"/>
    <property type="match status" value="1"/>
</dbReference>
<dbReference type="InterPro" id="IPR040825">
    <property type="entry name" value="FKBP26_C"/>
</dbReference>
<evidence type="ECO:0000259" key="8">
    <source>
        <dbReference type="PROSITE" id="PS50059"/>
    </source>
</evidence>
<dbReference type="GeneID" id="3855930"/>
<dbReference type="Pfam" id="PF18046">
    <property type="entry name" value="FKBP26_C"/>
    <property type="match status" value="1"/>
</dbReference>
<dbReference type="Gene3D" id="3.30.70.2210">
    <property type="match status" value="1"/>
</dbReference>
<dbReference type="PANTHER" id="PTHR47861">
    <property type="entry name" value="FKBP-TYPE PEPTIDYL-PROLYL CIS-TRANS ISOMERASE SLYD"/>
    <property type="match status" value="1"/>
</dbReference>
<comment type="similarity">
    <text evidence="2 6">Belongs to the FKBP-type PPIase family.</text>
</comment>
<dbReference type="Proteomes" id="UP000248557">
    <property type="component" value="Unassembled WGS sequence"/>
</dbReference>
<dbReference type="EC" id="5.2.1.8" evidence="6"/>
<dbReference type="InterPro" id="IPR048261">
    <property type="entry name" value="SlpA/SlyD-like_ins_sf"/>
</dbReference>
<dbReference type="InterPro" id="IPR054016">
    <property type="entry name" value="FKBP26_IF"/>
</dbReference>
<evidence type="ECO:0000256" key="1">
    <source>
        <dbReference type="ARBA" id="ARBA00000971"/>
    </source>
</evidence>
<comment type="caution">
    <text evidence="9">The sequence shown here is derived from an EMBL/GenBank/DDBJ whole genome shotgun (WGS) entry which is preliminary data.</text>
</comment>
<evidence type="ECO:0000256" key="4">
    <source>
        <dbReference type="ARBA" id="ARBA00023235"/>
    </source>
</evidence>